<evidence type="ECO:0000256" key="1">
    <source>
        <dbReference type="SAM" id="MobiDB-lite"/>
    </source>
</evidence>
<reference evidence="4" key="1">
    <citation type="submission" date="2016-07" db="EMBL/GenBank/DDBJ databases">
        <title>Microvirga ossetica sp. nov. a new species of rhizobia isolated from root nodules of the legume species Vicia alpestris Steven originated from North Ossetia region in the Caucasus.</title>
        <authorList>
            <person name="Safronova V.I."/>
            <person name="Kuznetsova I.G."/>
            <person name="Sazanova A.L."/>
            <person name="Belimov A."/>
            <person name="Andronov E."/>
            <person name="Osledkin Y.S."/>
            <person name="Onishchuk O.P."/>
            <person name="Kurchak O.N."/>
            <person name="Shaposhnikov A.I."/>
            <person name="Willems A."/>
            <person name="Tikhonovich I.A."/>
        </authorList>
    </citation>
    <scope>NUCLEOTIDE SEQUENCE [LARGE SCALE GENOMIC DNA]</scope>
    <source>
        <strain evidence="4">V5/3M</strain>
        <plasmid evidence="4">unnamed3</plasmid>
    </source>
</reference>
<dbReference type="SUPFAM" id="SSF50952">
    <property type="entry name" value="Soluble quinoprotein glucose dehydrogenase"/>
    <property type="match status" value="1"/>
</dbReference>
<dbReference type="InterPro" id="IPR011041">
    <property type="entry name" value="Quinoprot_gluc/sorb_DH_b-prop"/>
</dbReference>
<proteinExistence type="predicted"/>
<dbReference type="Gene3D" id="2.120.10.30">
    <property type="entry name" value="TolB, C-terminal domain"/>
    <property type="match status" value="1"/>
</dbReference>
<feature type="signal peptide" evidence="2">
    <location>
        <begin position="1"/>
        <end position="20"/>
    </location>
</feature>
<name>A0A1B2EV56_9HYPH</name>
<feature type="compositionally biased region" description="Basic and acidic residues" evidence="1">
    <location>
        <begin position="168"/>
        <end position="178"/>
    </location>
</feature>
<feature type="region of interest" description="Disordered" evidence="1">
    <location>
        <begin position="160"/>
        <end position="183"/>
    </location>
</feature>
<gene>
    <name evidence="4" type="ORF">BB934_37165</name>
</gene>
<evidence type="ECO:0000256" key="2">
    <source>
        <dbReference type="SAM" id="SignalP"/>
    </source>
</evidence>
<feature type="chain" id="PRO_5008536219" description="Pyrroloquinoline quinone-dependent pyranose dehydrogenase beta-propeller domain-containing protein" evidence="2">
    <location>
        <begin position="21"/>
        <end position="446"/>
    </location>
</feature>
<geneLocation type="plasmid" evidence="4">
    <name>unnamed3</name>
</geneLocation>
<dbReference type="PANTHER" id="PTHR33546:SF1">
    <property type="entry name" value="LARGE, MULTIFUNCTIONAL SECRETED PROTEIN"/>
    <property type="match status" value="1"/>
</dbReference>
<organism evidence="4">
    <name type="scientific">Microvirga ossetica</name>
    <dbReference type="NCBI Taxonomy" id="1882682"/>
    <lineage>
        <taxon>Bacteria</taxon>
        <taxon>Pseudomonadati</taxon>
        <taxon>Pseudomonadota</taxon>
        <taxon>Alphaproteobacteria</taxon>
        <taxon>Hyphomicrobiales</taxon>
        <taxon>Methylobacteriaceae</taxon>
        <taxon>Microvirga</taxon>
    </lineage>
</organism>
<dbReference type="PANTHER" id="PTHR33546">
    <property type="entry name" value="LARGE, MULTIFUNCTIONAL SECRETED PROTEIN-RELATED"/>
    <property type="match status" value="1"/>
</dbReference>
<dbReference type="EMBL" id="CP016618">
    <property type="protein sequence ID" value="ANY83850.1"/>
    <property type="molecule type" value="Genomic_DNA"/>
</dbReference>
<dbReference type="KEGG" id="moc:BB934_37165"/>
<dbReference type="RefSeq" id="WP_157934569.1">
    <property type="nucleotide sequence ID" value="NZ_CP016618.1"/>
</dbReference>
<keyword evidence="2" id="KW-0732">Signal</keyword>
<evidence type="ECO:0000313" key="4">
    <source>
        <dbReference type="EMBL" id="ANY83850.1"/>
    </source>
</evidence>
<keyword evidence="4" id="KW-0614">Plasmid</keyword>
<evidence type="ECO:0000259" key="3">
    <source>
        <dbReference type="Pfam" id="PF22807"/>
    </source>
</evidence>
<dbReference type="Pfam" id="PF22807">
    <property type="entry name" value="TrAA12"/>
    <property type="match status" value="1"/>
</dbReference>
<dbReference type="OrthoDB" id="9770043at2"/>
<protein>
    <recommendedName>
        <fullName evidence="3">Pyrroloquinoline quinone-dependent pyranose dehydrogenase beta-propeller domain-containing protein</fullName>
    </recommendedName>
</protein>
<dbReference type="InterPro" id="IPR011042">
    <property type="entry name" value="6-blade_b-propeller_TolB-like"/>
</dbReference>
<accession>A0A1B2EV56</accession>
<dbReference type="InterPro" id="IPR054539">
    <property type="entry name" value="Beta-prop_PDH"/>
</dbReference>
<feature type="domain" description="Pyrroloquinoline quinone-dependent pyranose dehydrogenase beta-propeller" evidence="3">
    <location>
        <begin position="320"/>
        <end position="429"/>
    </location>
</feature>
<dbReference type="AlphaFoldDB" id="A0A1B2EV56"/>
<sequence length="446" mass="48292">MRSTPLSAVLLLIVSASALAQVQTMSPGSDQAIGQRFEIKADQLPKPFEGPIVRNSPLILDRENKTPVVPDAFEVSLFADKLDNPRQALVLPNGDLAVVSQGSGTIFILRDADQNGRAEWIERFAAGFNKPNGIAHRRGELLVADQEGIWSLTYQDGAIRSQGSQPRRAADVPPEQRKPNPVMDGQKLITARGVFGVVQGHANRDLEIGPNGQLYAGVGSAGNLGVEPEPKATIQRFSADGKEQTTIASGVRNPVGLAFHPETGELWATVQERDGFGDELVPDYLIRVQEGGFYGWPYAYTGNHPQPGFAAMAPDKVSASIAPDLLFEGHSAAMDFVFLTGERVPPDYRGDAIIALKGSWNRSKPTGYKVVRVKFEQGRPVGWYDNFMTGFWTEGDDRALVWGRPADVALAPDGTLFVVDDTGGSIWRVIPKADQAATGSIKPERP</sequence>